<evidence type="ECO:0000313" key="2">
    <source>
        <dbReference type="Proteomes" id="UP001164250"/>
    </source>
</evidence>
<comment type="caution">
    <text evidence="1">The sequence shown here is derived from an EMBL/GenBank/DDBJ whole genome shotgun (WGS) entry which is preliminary data.</text>
</comment>
<evidence type="ECO:0000313" key="1">
    <source>
        <dbReference type="EMBL" id="KAJ0098010.1"/>
    </source>
</evidence>
<proteinExistence type="predicted"/>
<dbReference type="Proteomes" id="UP001164250">
    <property type="component" value="Chromosome 5"/>
</dbReference>
<gene>
    <name evidence="1" type="ORF">Patl1_28582</name>
</gene>
<name>A0ACC1BG54_9ROSI</name>
<dbReference type="EMBL" id="CM047901">
    <property type="protein sequence ID" value="KAJ0098010.1"/>
    <property type="molecule type" value="Genomic_DNA"/>
</dbReference>
<keyword evidence="2" id="KW-1185">Reference proteome</keyword>
<sequence length="237" mass="25845">MGTKSKIDFPPPEIGKYLPPLTNHNLLCCRQTKDTTTIAGYRGPPPPLRCLARRTLSVLLKSVVLSLNLSSEFELQSNLHSNQLSSSYYICGSSSAKLAEKASLTLREGARNKGYFNFAFSTFFSNFSSSPSISIGVKDFTEHVFTFPGLQCSVNRLQAISYRCKFLIEVKCQISVGDAGFGCWVMGDGIATQLCLLAARVAAVKCVCVAYDAALQFDFGDVPLVAVSIYTRTSSMK</sequence>
<accession>A0ACC1BG54</accession>
<protein>
    <submittedName>
        <fullName evidence="1">Uncharacterized protein</fullName>
    </submittedName>
</protein>
<reference evidence="2" key="1">
    <citation type="journal article" date="2023" name="G3 (Bethesda)">
        <title>Genome assembly and association tests identify interacting loci associated with vigor, precocity, and sex in interspecific pistachio rootstocks.</title>
        <authorList>
            <person name="Palmer W."/>
            <person name="Jacygrad E."/>
            <person name="Sagayaradj S."/>
            <person name="Cavanaugh K."/>
            <person name="Han R."/>
            <person name="Bertier L."/>
            <person name="Beede B."/>
            <person name="Kafkas S."/>
            <person name="Golino D."/>
            <person name="Preece J."/>
            <person name="Michelmore R."/>
        </authorList>
    </citation>
    <scope>NUCLEOTIDE SEQUENCE [LARGE SCALE GENOMIC DNA]</scope>
</reference>
<organism evidence="1 2">
    <name type="scientific">Pistacia atlantica</name>
    <dbReference type="NCBI Taxonomy" id="434234"/>
    <lineage>
        <taxon>Eukaryota</taxon>
        <taxon>Viridiplantae</taxon>
        <taxon>Streptophyta</taxon>
        <taxon>Embryophyta</taxon>
        <taxon>Tracheophyta</taxon>
        <taxon>Spermatophyta</taxon>
        <taxon>Magnoliopsida</taxon>
        <taxon>eudicotyledons</taxon>
        <taxon>Gunneridae</taxon>
        <taxon>Pentapetalae</taxon>
        <taxon>rosids</taxon>
        <taxon>malvids</taxon>
        <taxon>Sapindales</taxon>
        <taxon>Anacardiaceae</taxon>
        <taxon>Pistacia</taxon>
    </lineage>
</organism>